<evidence type="ECO:0000313" key="3">
    <source>
        <dbReference type="Proteomes" id="UP001470230"/>
    </source>
</evidence>
<reference evidence="2 3" key="1">
    <citation type="submission" date="2024-04" db="EMBL/GenBank/DDBJ databases">
        <title>Tritrichomonas musculus Genome.</title>
        <authorList>
            <person name="Alves-Ferreira E."/>
            <person name="Grigg M."/>
            <person name="Lorenzi H."/>
            <person name="Galac M."/>
        </authorList>
    </citation>
    <scope>NUCLEOTIDE SEQUENCE [LARGE SCALE GENOMIC DNA]</scope>
    <source>
        <strain evidence="2 3">EAF2021</strain>
    </source>
</reference>
<protein>
    <submittedName>
        <fullName evidence="2">Uncharacterized protein</fullName>
    </submittedName>
</protein>
<feature type="transmembrane region" description="Helical" evidence="1">
    <location>
        <begin position="186"/>
        <end position="210"/>
    </location>
</feature>
<keyword evidence="1" id="KW-1133">Transmembrane helix</keyword>
<evidence type="ECO:0000313" key="2">
    <source>
        <dbReference type="EMBL" id="KAK8880773.1"/>
    </source>
</evidence>
<comment type="caution">
    <text evidence="2">The sequence shown here is derived from an EMBL/GenBank/DDBJ whole genome shotgun (WGS) entry which is preliminary data.</text>
</comment>
<dbReference type="EMBL" id="JAPFFF010000010">
    <property type="protein sequence ID" value="KAK8880773.1"/>
    <property type="molecule type" value="Genomic_DNA"/>
</dbReference>
<evidence type="ECO:0000256" key="1">
    <source>
        <dbReference type="SAM" id="Phobius"/>
    </source>
</evidence>
<sequence length="221" mass="25744">MILPHTNENNYPASEGTILYNCTSDLFIYLKNSNMEILCNRKNSSETIINYDQITSYSLLINGSAFISIFGSNMQQLDKNIANIAKSIYFNTTKYVVFNNTEDISTISSYAKLFNYPDIELWINVSNNCIWQDEKNLTKYWNSKKQNTRWRKTCFSYLGRFSSFLHFSIDDDEIPGKMKIIQKKDFITIIIVVCVVLFVLIVSLYIVGYYCQHRSFDYPSA</sequence>
<dbReference type="Proteomes" id="UP001470230">
    <property type="component" value="Unassembled WGS sequence"/>
</dbReference>
<keyword evidence="3" id="KW-1185">Reference proteome</keyword>
<proteinExistence type="predicted"/>
<accession>A0ABR2JQP2</accession>
<name>A0ABR2JQP2_9EUKA</name>
<organism evidence="2 3">
    <name type="scientific">Tritrichomonas musculus</name>
    <dbReference type="NCBI Taxonomy" id="1915356"/>
    <lineage>
        <taxon>Eukaryota</taxon>
        <taxon>Metamonada</taxon>
        <taxon>Parabasalia</taxon>
        <taxon>Tritrichomonadida</taxon>
        <taxon>Tritrichomonadidae</taxon>
        <taxon>Tritrichomonas</taxon>
    </lineage>
</organism>
<gene>
    <name evidence="2" type="ORF">M9Y10_003461</name>
</gene>
<keyword evidence="1" id="KW-0812">Transmembrane</keyword>
<keyword evidence="1" id="KW-0472">Membrane</keyword>